<evidence type="ECO:0008006" key="4">
    <source>
        <dbReference type="Google" id="ProtNLM"/>
    </source>
</evidence>
<evidence type="ECO:0000256" key="1">
    <source>
        <dbReference type="SAM" id="SignalP"/>
    </source>
</evidence>
<dbReference type="AlphaFoldDB" id="A0AA40GCD5"/>
<reference evidence="2" key="1">
    <citation type="submission" date="2021-10" db="EMBL/GenBank/DDBJ databases">
        <title>Melipona bicolor Genome sequencing and assembly.</title>
        <authorList>
            <person name="Araujo N.S."/>
            <person name="Arias M.C."/>
        </authorList>
    </citation>
    <scope>NUCLEOTIDE SEQUENCE</scope>
    <source>
        <strain evidence="2">USP_2M_L1-L4_2017</strain>
        <tissue evidence="2">Whole body</tissue>
    </source>
</reference>
<evidence type="ECO:0000313" key="2">
    <source>
        <dbReference type="EMBL" id="KAK1135139.1"/>
    </source>
</evidence>
<keyword evidence="3" id="KW-1185">Reference proteome</keyword>
<gene>
    <name evidence="2" type="ORF">K0M31_007909</name>
</gene>
<name>A0AA40GCD5_9HYME</name>
<proteinExistence type="predicted"/>
<feature type="chain" id="PRO_5041391380" description="Secreted protein" evidence="1">
    <location>
        <begin position="16"/>
        <end position="81"/>
    </location>
</feature>
<sequence>MNLTLVILFVEHVYAHRNKQKQTGPFGVKTKGELSPAVGSARVDGCSRRDFVELFECDGGAVGARAWQKRRKTHAHGRAVV</sequence>
<protein>
    <recommendedName>
        <fullName evidence="4">Secreted protein</fullName>
    </recommendedName>
</protein>
<comment type="caution">
    <text evidence="2">The sequence shown here is derived from an EMBL/GenBank/DDBJ whole genome shotgun (WGS) entry which is preliminary data.</text>
</comment>
<keyword evidence="1" id="KW-0732">Signal</keyword>
<organism evidence="2 3">
    <name type="scientific">Melipona bicolor</name>
    <dbReference type="NCBI Taxonomy" id="60889"/>
    <lineage>
        <taxon>Eukaryota</taxon>
        <taxon>Metazoa</taxon>
        <taxon>Ecdysozoa</taxon>
        <taxon>Arthropoda</taxon>
        <taxon>Hexapoda</taxon>
        <taxon>Insecta</taxon>
        <taxon>Pterygota</taxon>
        <taxon>Neoptera</taxon>
        <taxon>Endopterygota</taxon>
        <taxon>Hymenoptera</taxon>
        <taxon>Apocrita</taxon>
        <taxon>Aculeata</taxon>
        <taxon>Apoidea</taxon>
        <taxon>Anthophila</taxon>
        <taxon>Apidae</taxon>
        <taxon>Melipona</taxon>
    </lineage>
</organism>
<dbReference type="EMBL" id="JAHYIQ010000002">
    <property type="protein sequence ID" value="KAK1135139.1"/>
    <property type="molecule type" value="Genomic_DNA"/>
</dbReference>
<dbReference type="Proteomes" id="UP001177670">
    <property type="component" value="Unassembled WGS sequence"/>
</dbReference>
<evidence type="ECO:0000313" key="3">
    <source>
        <dbReference type="Proteomes" id="UP001177670"/>
    </source>
</evidence>
<accession>A0AA40GCD5</accession>
<feature type="signal peptide" evidence="1">
    <location>
        <begin position="1"/>
        <end position="15"/>
    </location>
</feature>